<dbReference type="GO" id="GO:0016874">
    <property type="term" value="F:ligase activity"/>
    <property type="evidence" value="ECO:0007669"/>
    <property type="project" value="UniProtKB-KW"/>
</dbReference>
<dbReference type="Gene3D" id="3.30.1490.20">
    <property type="entry name" value="ATP-grasp fold, A domain"/>
    <property type="match status" value="1"/>
</dbReference>
<sequence length="404" mass="44861">MALPIEFFCSASPYTWLLLDALASSVDDIRAIVLVDPVTEWREVVIAALAANNRVISLQMTNATPQFAKFLPTSDQLVAAGVSYTLMMNQRDVFDSIRQLQLLSMEHHVDIAAIILLSEVAVEVSDIIAVGLKLPHNPLDLITARRDKGIMKQAVASRGLRVAKYSRVKSMDQVLAVMEKLAMSFPVVVKGFLECLPHQLIVTDMWKYNKNDRARYESAEICNPKDFLELVEYAMKVAEAVGVQQGAAHVELKATLRQDGTYTDPILIEVGARLSGGRKSTMAQAAIDNWNPFESLILSHCGSPCPASCGRYLVPQKFVRHVFFPIEKSGPVTEFVFNDSLETLHFSFKLVKVGDVVAATTDILSCAGFAWLVGRREQVDHDTAELVHSFDFTTEHSLYDNRTN</sequence>
<gene>
    <name evidence="6" type="ORF">ACHAWO_008894</name>
</gene>
<reference evidence="6 7" key="1">
    <citation type="submission" date="2024-10" db="EMBL/GenBank/DDBJ databases">
        <title>Updated reference genomes for cyclostephanoid diatoms.</title>
        <authorList>
            <person name="Roberts W.R."/>
            <person name="Alverson A.J."/>
        </authorList>
    </citation>
    <scope>NUCLEOTIDE SEQUENCE [LARGE SCALE GENOMIC DNA]</scope>
    <source>
        <strain evidence="6 7">AJA010-31</strain>
    </source>
</reference>
<keyword evidence="2 4" id="KW-0547">Nucleotide-binding</keyword>
<dbReference type="Proteomes" id="UP001530400">
    <property type="component" value="Unassembled WGS sequence"/>
</dbReference>
<evidence type="ECO:0000256" key="1">
    <source>
        <dbReference type="ARBA" id="ARBA00022598"/>
    </source>
</evidence>
<evidence type="ECO:0000313" key="6">
    <source>
        <dbReference type="EMBL" id="KAL3779976.1"/>
    </source>
</evidence>
<evidence type="ECO:0000259" key="5">
    <source>
        <dbReference type="PROSITE" id="PS50975"/>
    </source>
</evidence>
<keyword evidence="3 4" id="KW-0067">ATP-binding</keyword>
<dbReference type="PANTHER" id="PTHR43585:SF2">
    <property type="entry name" value="ATP-GRASP ENZYME FSQD"/>
    <property type="match status" value="1"/>
</dbReference>
<name>A0ABD3NY89_9STRA</name>
<proteinExistence type="predicted"/>
<dbReference type="PANTHER" id="PTHR43585">
    <property type="entry name" value="FUMIPYRROLE BIOSYNTHESIS PROTEIN C"/>
    <property type="match status" value="1"/>
</dbReference>
<dbReference type="SUPFAM" id="SSF56059">
    <property type="entry name" value="Glutathione synthetase ATP-binding domain-like"/>
    <property type="match status" value="1"/>
</dbReference>
<keyword evidence="1" id="KW-0436">Ligase</keyword>
<dbReference type="PROSITE" id="PS50975">
    <property type="entry name" value="ATP_GRASP"/>
    <property type="match status" value="1"/>
</dbReference>
<dbReference type="InterPro" id="IPR013815">
    <property type="entry name" value="ATP_grasp_subdomain_1"/>
</dbReference>
<evidence type="ECO:0000256" key="4">
    <source>
        <dbReference type="PROSITE-ProRule" id="PRU00409"/>
    </source>
</evidence>
<evidence type="ECO:0000313" key="7">
    <source>
        <dbReference type="Proteomes" id="UP001530400"/>
    </source>
</evidence>
<dbReference type="InterPro" id="IPR052032">
    <property type="entry name" value="ATP-dep_AA_Ligase"/>
</dbReference>
<evidence type="ECO:0000256" key="3">
    <source>
        <dbReference type="ARBA" id="ARBA00022840"/>
    </source>
</evidence>
<keyword evidence="7" id="KW-1185">Reference proteome</keyword>
<organism evidence="6 7">
    <name type="scientific">Cyclotella atomus</name>
    <dbReference type="NCBI Taxonomy" id="382360"/>
    <lineage>
        <taxon>Eukaryota</taxon>
        <taxon>Sar</taxon>
        <taxon>Stramenopiles</taxon>
        <taxon>Ochrophyta</taxon>
        <taxon>Bacillariophyta</taxon>
        <taxon>Coscinodiscophyceae</taxon>
        <taxon>Thalassiosirophycidae</taxon>
        <taxon>Stephanodiscales</taxon>
        <taxon>Stephanodiscaceae</taxon>
        <taxon>Cyclotella</taxon>
    </lineage>
</organism>
<comment type="caution">
    <text evidence="6">The sequence shown here is derived from an EMBL/GenBank/DDBJ whole genome shotgun (WGS) entry which is preliminary data.</text>
</comment>
<feature type="domain" description="ATP-grasp" evidence="5">
    <location>
        <begin position="229"/>
        <end position="298"/>
    </location>
</feature>
<evidence type="ECO:0000256" key="2">
    <source>
        <dbReference type="ARBA" id="ARBA00022741"/>
    </source>
</evidence>
<protein>
    <recommendedName>
        <fullName evidence="5">ATP-grasp domain-containing protein</fullName>
    </recommendedName>
</protein>
<dbReference type="EMBL" id="JALLPJ020000911">
    <property type="protein sequence ID" value="KAL3779976.1"/>
    <property type="molecule type" value="Genomic_DNA"/>
</dbReference>
<accession>A0ABD3NY89</accession>
<dbReference type="GO" id="GO:0005524">
    <property type="term" value="F:ATP binding"/>
    <property type="evidence" value="ECO:0007669"/>
    <property type="project" value="UniProtKB-UniRule"/>
</dbReference>
<dbReference type="InterPro" id="IPR011761">
    <property type="entry name" value="ATP-grasp"/>
</dbReference>
<dbReference type="AlphaFoldDB" id="A0ABD3NY89"/>
<dbReference type="Gene3D" id="3.30.470.20">
    <property type="entry name" value="ATP-grasp fold, B domain"/>
    <property type="match status" value="1"/>
</dbReference>